<feature type="compositionally biased region" description="Basic residues" evidence="1">
    <location>
        <begin position="20"/>
        <end position="33"/>
    </location>
</feature>
<dbReference type="EMBL" id="CADCUS010000088">
    <property type="protein sequence ID" value="CAA9386117.1"/>
    <property type="molecule type" value="Genomic_DNA"/>
</dbReference>
<protein>
    <submittedName>
        <fullName evidence="2">Cell division protein DivIC (FtsB), stabilizes FtsL against RasP cleavage</fullName>
    </submittedName>
</protein>
<keyword evidence="2" id="KW-0132">Cell division</keyword>
<name>A0A6J4NHD2_9PSEU</name>
<organism evidence="2">
    <name type="scientific">uncultured Pseudonocardia sp</name>
    <dbReference type="NCBI Taxonomy" id="211455"/>
    <lineage>
        <taxon>Bacteria</taxon>
        <taxon>Bacillati</taxon>
        <taxon>Actinomycetota</taxon>
        <taxon>Actinomycetes</taxon>
        <taxon>Pseudonocardiales</taxon>
        <taxon>Pseudonocardiaceae</taxon>
        <taxon>Pseudonocardia</taxon>
        <taxon>environmental samples</taxon>
    </lineage>
</organism>
<feature type="compositionally biased region" description="Low complexity" evidence="1">
    <location>
        <begin position="133"/>
        <end position="142"/>
    </location>
</feature>
<evidence type="ECO:0000256" key="1">
    <source>
        <dbReference type="SAM" id="MobiDB-lite"/>
    </source>
</evidence>
<sequence>GRHRPPARAPAHPHPLAGRLGRRRHVGVPRRLVHAAGGGARRRGVRDRADGVGAAAQLRRPAAGAGRRHSAAAGAAAGGRRARHRAGPARRPRGRRGRGPLTAGVREPRRDALRRAAAPGAGRAGRRGPVPRPALVRPVVARGAGGGAVV</sequence>
<dbReference type="AlphaFoldDB" id="A0A6J4NHD2"/>
<dbReference type="GO" id="GO:0051301">
    <property type="term" value="P:cell division"/>
    <property type="evidence" value="ECO:0007669"/>
    <property type="project" value="UniProtKB-KW"/>
</dbReference>
<reference evidence="2" key="1">
    <citation type="submission" date="2020-02" db="EMBL/GenBank/DDBJ databases">
        <authorList>
            <person name="Meier V. D."/>
        </authorList>
    </citation>
    <scope>NUCLEOTIDE SEQUENCE</scope>
    <source>
        <strain evidence="2">AVDCRST_MAG66</strain>
    </source>
</reference>
<gene>
    <name evidence="2" type="ORF">AVDCRST_MAG66-624</name>
</gene>
<proteinExistence type="predicted"/>
<feature type="non-terminal residue" evidence="2">
    <location>
        <position position="150"/>
    </location>
</feature>
<accession>A0A6J4NHD2</accession>
<feature type="compositionally biased region" description="Low complexity" evidence="1">
    <location>
        <begin position="51"/>
        <end position="79"/>
    </location>
</feature>
<feature type="non-terminal residue" evidence="2">
    <location>
        <position position="1"/>
    </location>
</feature>
<feature type="region of interest" description="Disordered" evidence="1">
    <location>
        <begin position="1"/>
        <end position="150"/>
    </location>
</feature>
<feature type="compositionally biased region" description="Basic residues" evidence="1">
    <location>
        <begin position="80"/>
        <end position="98"/>
    </location>
</feature>
<evidence type="ECO:0000313" key="2">
    <source>
        <dbReference type="EMBL" id="CAA9386117.1"/>
    </source>
</evidence>
<keyword evidence="2" id="KW-0131">Cell cycle</keyword>